<dbReference type="SUPFAM" id="SSF48403">
    <property type="entry name" value="Ankyrin repeat"/>
    <property type="match status" value="1"/>
</dbReference>
<evidence type="ECO:0000313" key="1">
    <source>
        <dbReference type="EMBL" id="RPB12511.1"/>
    </source>
</evidence>
<dbReference type="EMBL" id="ML119128">
    <property type="protein sequence ID" value="RPB12511.1"/>
    <property type="molecule type" value="Genomic_DNA"/>
</dbReference>
<dbReference type="AlphaFoldDB" id="A0A3N4KVX8"/>
<name>A0A3N4KVX8_9PEZI</name>
<dbReference type="OrthoDB" id="366390at2759"/>
<dbReference type="Gene3D" id="1.25.40.20">
    <property type="entry name" value="Ankyrin repeat-containing domain"/>
    <property type="match status" value="1"/>
</dbReference>
<reference evidence="1 2" key="1">
    <citation type="journal article" date="2018" name="Nat. Ecol. Evol.">
        <title>Pezizomycetes genomes reveal the molecular basis of ectomycorrhizal truffle lifestyle.</title>
        <authorList>
            <person name="Murat C."/>
            <person name="Payen T."/>
            <person name="Noel B."/>
            <person name="Kuo A."/>
            <person name="Morin E."/>
            <person name="Chen J."/>
            <person name="Kohler A."/>
            <person name="Krizsan K."/>
            <person name="Balestrini R."/>
            <person name="Da Silva C."/>
            <person name="Montanini B."/>
            <person name="Hainaut M."/>
            <person name="Levati E."/>
            <person name="Barry K.W."/>
            <person name="Belfiori B."/>
            <person name="Cichocki N."/>
            <person name="Clum A."/>
            <person name="Dockter R.B."/>
            <person name="Fauchery L."/>
            <person name="Guy J."/>
            <person name="Iotti M."/>
            <person name="Le Tacon F."/>
            <person name="Lindquist E.A."/>
            <person name="Lipzen A."/>
            <person name="Malagnac F."/>
            <person name="Mello A."/>
            <person name="Molinier V."/>
            <person name="Miyauchi S."/>
            <person name="Poulain J."/>
            <person name="Riccioni C."/>
            <person name="Rubini A."/>
            <person name="Sitrit Y."/>
            <person name="Splivallo R."/>
            <person name="Traeger S."/>
            <person name="Wang M."/>
            <person name="Zifcakova L."/>
            <person name="Wipf D."/>
            <person name="Zambonelli A."/>
            <person name="Paolocci F."/>
            <person name="Nowrousian M."/>
            <person name="Ottonello S."/>
            <person name="Baldrian P."/>
            <person name="Spatafora J.W."/>
            <person name="Henrissat B."/>
            <person name="Nagy L.G."/>
            <person name="Aury J.M."/>
            <person name="Wincker P."/>
            <person name="Grigoriev I.V."/>
            <person name="Bonfante P."/>
            <person name="Martin F.M."/>
        </authorList>
    </citation>
    <scope>NUCLEOTIDE SEQUENCE [LARGE SCALE GENOMIC DNA]</scope>
    <source>
        <strain evidence="1 2">CCBAS932</strain>
    </source>
</reference>
<evidence type="ECO:0000313" key="2">
    <source>
        <dbReference type="Proteomes" id="UP000277580"/>
    </source>
</evidence>
<dbReference type="InParanoid" id="A0A3N4KVX8"/>
<dbReference type="InterPro" id="IPR036770">
    <property type="entry name" value="Ankyrin_rpt-contain_sf"/>
</dbReference>
<proteinExistence type="predicted"/>
<keyword evidence="2" id="KW-1185">Reference proteome</keyword>
<sequence>MAAVCGCRDGVEEEERVKIVEMLVAAGADLETVNGAGGEVFAMAVRGGAREIMRLLVGARDGDQEEWTDEEIVASGR</sequence>
<organism evidence="1 2">
    <name type="scientific">Morchella conica CCBAS932</name>
    <dbReference type="NCBI Taxonomy" id="1392247"/>
    <lineage>
        <taxon>Eukaryota</taxon>
        <taxon>Fungi</taxon>
        <taxon>Dikarya</taxon>
        <taxon>Ascomycota</taxon>
        <taxon>Pezizomycotina</taxon>
        <taxon>Pezizomycetes</taxon>
        <taxon>Pezizales</taxon>
        <taxon>Morchellaceae</taxon>
        <taxon>Morchella</taxon>
    </lineage>
</organism>
<gene>
    <name evidence="1" type="ORF">P167DRAFT_535860</name>
</gene>
<dbReference type="Proteomes" id="UP000277580">
    <property type="component" value="Unassembled WGS sequence"/>
</dbReference>
<accession>A0A3N4KVX8</accession>
<protein>
    <submittedName>
        <fullName evidence="1">Uncharacterized protein</fullName>
    </submittedName>
</protein>